<keyword evidence="1" id="KW-0472">Membrane</keyword>
<proteinExistence type="predicted"/>
<keyword evidence="3" id="KW-1185">Reference proteome</keyword>
<dbReference type="Pfam" id="PF06177">
    <property type="entry name" value="QueT"/>
    <property type="match status" value="1"/>
</dbReference>
<dbReference type="PANTHER" id="PTHR40044:SF1">
    <property type="entry name" value="INTEGRAL MEMBRANE PROTEIN"/>
    <property type="match status" value="1"/>
</dbReference>
<name>A0ABW8TA11_9CLOT</name>
<accession>A0ABW8TA11</accession>
<gene>
    <name evidence="2" type="ORF">ACJDT4_02890</name>
</gene>
<feature type="transmembrane region" description="Helical" evidence="1">
    <location>
        <begin position="73"/>
        <end position="95"/>
    </location>
</feature>
<feature type="transmembrane region" description="Helical" evidence="1">
    <location>
        <begin position="12"/>
        <end position="29"/>
    </location>
</feature>
<comment type="caution">
    <text evidence="2">The sequence shown here is derived from an EMBL/GenBank/DDBJ whole genome shotgun (WGS) entry which is preliminary data.</text>
</comment>
<dbReference type="InterPro" id="IPR010387">
    <property type="entry name" value="QueT"/>
</dbReference>
<dbReference type="Gene3D" id="1.10.1760.20">
    <property type="match status" value="1"/>
</dbReference>
<evidence type="ECO:0000256" key="1">
    <source>
        <dbReference type="SAM" id="Phobius"/>
    </source>
</evidence>
<reference evidence="2 3" key="1">
    <citation type="submission" date="2024-11" db="EMBL/GenBank/DDBJ databases">
        <authorList>
            <person name="Heng Y.C."/>
            <person name="Lim A.C.H."/>
            <person name="Lee J.K.Y."/>
            <person name="Kittelmann S."/>
        </authorList>
    </citation>
    <scope>NUCLEOTIDE SEQUENCE [LARGE SCALE GENOMIC DNA]</scope>
    <source>
        <strain evidence="2 3">WILCCON 0114</strain>
    </source>
</reference>
<keyword evidence="1" id="KW-0812">Transmembrane</keyword>
<feature type="transmembrane region" description="Helical" evidence="1">
    <location>
        <begin position="41"/>
        <end position="61"/>
    </location>
</feature>
<feature type="transmembrane region" description="Helical" evidence="1">
    <location>
        <begin position="102"/>
        <end position="121"/>
    </location>
</feature>
<dbReference type="Proteomes" id="UP001623592">
    <property type="component" value="Unassembled WGS sequence"/>
</dbReference>
<dbReference type="RefSeq" id="WP_406786024.1">
    <property type="nucleotide sequence ID" value="NZ_JBJIAA010000002.1"/>
</dbReference>
<dbReference type="PANTHER" id="PTHR40044">
    <property type="entry name" value="INTEGRAL MEMBRANE PROTEIN-RELATED"/>
    <property type="match status" value="1"/>
</dbReference>
<evidence type="ECO:0000313" key="3">
    <source>
        <dbReference type="Proteomes" id="UP001623592"/>
    </source>
</evidence>
<feature type="transmembrane region" description="Helical" evidence="1">
    <location>
        <begin position="127"/>
        <end position="151"/>
    </location>
</feature>
<keyword evidence="1" id="KW-1133">Transmembrane helix</keyword>
<protein>
    <submittedName>
        <fullName evidence="2">QueT transporter family protein</fullName>
    </submittedName>
</protein>
<evidence type="ECO:0000313" key="2">
    <source>
        <dbReference type="EMBL" id="MFL0249354.1"/>
    </source>
</evidence>
<sequence length="159" mass="17313">MSTKNFSSTKKIVFSGLVIAIYTVIMYFTQGFSFGQYQIRLATSMYSLSAMAPFLIIPLGIANLISNTIMGGMGIYDIVGGCLVGIITSSIVYAIKKLKMNDWFIVIPIILGPGLLVPIWLSFTLNIPYTVLAVSLCIGQIIPAILGVILLKQLKTKLK</sequence>
<organism evidence="2 3">
    <name type="scientific">Clostridium neuense</name>
    <dbReference type="NCBI Taxonomy" id="1728934"/>
    <lineage>
        <taxon>Bacteria</taxon>
        <taxon>Bacillati</taxon>
        <taxon>Bacillota</taxon>
        <taxon>Clostridia</taxon>
        <taxon>Eubacteriales</taxon>
        <taxon>Clostridiaceae</taxon>
        <taxon>Clostridium</taxon>
    </lineage>
</organism>
<dbReference type="EMBL" id="JBJIAA010000002">
    <property type="protein sequence ID" value="MFL0249354.1"/>
    <property type="molecule type" value="Genomic_DNA"/>
</dbReference>